<dbReference type="GO" id="GO:0007342">
    <property type="term" value="P:fusion of sperm to egg plasma membrane involved in single fertilization"/>
    <property type="evidence" value="ECO:0007669"/>
    <property type="project" value="InterPro"/>
</dbReference>
<comment type="similarity">
    <text evidence="8">Belongs to the SPESP1 family.</text>
</comment>
<dbReference type="OrthoDB" id="9530574at2759"/>
<feature type="region of interest" description="Disordered" evidence="9">
    <location>
        <begin position="133"/>
        <end position="200"/>
    </location>
</feature>
<feature type="region of interest" description="Disordered" evidence="9">
    <location>
        <begin position="91"/>
        <end position="111"/>
    </location>
</feature>
<dbReference type="PANTHER" id="PTHR31667">
    <property type="entry name" value="SPERM EQUATORIAL SEGMENT PROTEIN 1"/>
    <property type="match status" value="1"/>
</dbReference>
<dbReference type="RefSeq" id="XP_021566278.1">
    <property type="nucleotide sequence ID" value="XM_021710603.1"/>
</dbReference>
<keyword evidence="6" id="KW-0325">Glycoprotein</keyword>
<evidence type="ECO:0000256" key="8">
    <source>
        <dbReference type="ARBA" id="ARBA00025763"/>
    </source>
</evidence>
<name>A0A3Q0DX20_CARSF</name>
<evidence type="ECO:0000256" key="3">
    <source>
        <dbReference type="ARBA" id="ARBA00020783"/>
    </source>
</evidence>
<evidence type="ECO:0000256" key="7">
    <source>
        <dbReference type="ARBA" id="ARBA00023329"/>
    </source>
</evidence>
<evidence type="ECO:0000256" key="4">
    <source>
        <dbReference type="ARBA" id="ARBA00022473"/>
    </source>
</evidence>
<sequence length="365" mass="40607">MSTHGDTLGYTGLKAPGITVSPDEEKNLNRYVQVLENLILSVPTREPGLEKRQSTPKNAHSVGPKEPKLKELFTHGEASTKNDVFISPVSKETTSLSTRGFTPEIEKKKHTESPAFWSIKPNNVSIVLRTKEPYIENEEPEPEPEPEPRMKQAEAATPLPNVTEAPTSPEAVSGRPLVPSFSRGTDSEATTDSEDVPQLSGESEIDKLEEPVLGQHPQILNSDDILRKILDVNSQVQQALLSDSTNPEHREDIQAAKEQLKRSLALAVAAEHKLQTMYRSQAFSPGRASSNIDNTEAVINMLYYSRSKLHEYLDIKYVPPEMREKAITVLNTLKQILCIGQAETKNLIRKLLNNNIKILNLLDIP</sequence>
<reference evidence="11" key="1">
    <citation type="submission" date="2025-08" db="UniProtKB">
        <authorList>
            <consortium name="RefSeq"/>
        </authorList>
    </citation>
    <scope>IDENTIFICATION</scope>
</reference>
<comment type="function">
    <text evidence="1">Involved in fertilization ability of sperm.</text>
</comment>
<evidence type="ECO:0000256" key="2">
    <source>
        <dbReference type="ARBA" id="ARBA00004218"/>
    </source>
</evidence>
<evidence type="ECO:0000256" key="5">
    <source>
        <dbReference type="ARBA" id="ARBA00022729"/>
    </source>
</evidence>
<dbReference type="Proteomes" id="UP000189704">
    <property type="component" value="Unplaced"/>
</dbReference>
<dbReference type="Pfam" id="PF15754">
    <property type="entry name" value="SPESP1"/>
    <property type="match status" value="1"/>
</dbReference>
<dbReference type="CTD" id="246777"/>
<keyword evidence="5" id="KW-0732">Signal</keyword>
<dbReference type="GeneID" id="103256645"/>
<feature type="region of interest" description="Disordered" evidence="9">
    <location>
        <begin position="46"/>
        <end position="67"/>
    </location>
</feature>
<evidence type="ECO:0000256" key="9">
    <source>
        <dbReference type="SAM" id="MobiDB-lite"/>
    </source>
</evidence>
<keyword evidence="10" id="KW-1185">Reference proteome</keyword>
<evidence type="ECO:0000256" key="6">
    <source>
        <dbReference type="ARBA" id="ARBA00023180"/>
    </source>
</evidence>
<dbReference type="InterPro" id="IPR026743">
    <property type="entry name" value="Equatorial_segment"/>
</dbReference>
<evidence type="ECO:0000313" key="11">
    <source>
        <dbReference type="RefSeq" id="XP_021566278.1"/>
    </source>
</evidence>
<dbReference type="AlphaFoldDB" id="A0A3Q0DX20"/>
<evidence type="ECO:0000313" key="10">
    <source>
        <dbReference type="Proteomes" id="UP000189704"/>
    </source>
</evidence>
<feature type="compositionally biased region" description="Acidic residues" evidence="9">
    <location>
        <begin position="135"/>
        <end position="145"/>
    </location>
</feature>
<dbReference type="KEGG" id="csyr:103256645"/>
<keyword evidence="7" id="KW-0968">Cytoplasmic vesicle</keyword>
<dbReference type="STRING" id="1868482.ENSTSYP00000028835"/>
<organism evidence="10 11">
    <name type="scientific">Carlito syrichta</name>
    <name type="common">Philippine tarsier</name>
    <name type="synonym">Tarsius syrichta</name>
    <dbReference type="NCBI Taxonomy" id="1868482"/>
    <lineage>
        <taxon>Eukaryota</taxon>
        <taxon>Metazoa</taxon>
        <taxon>Chordata</taxon>
        <taxon>Craniata</taxon>
        <taxon>Vertebrata</taxon>
        <taxon>Euteleostomi</taxon>
        <taxon>Mammalia</taxon>
        <taxon>Eutheria</taxon>
        <taxon>Euarchontoglires</taxon>
        <taxon>Primates</taxon>
        <taxon>Haplorrhini</taxon>
        <taxon>Tarsiiformes</taxon>
        <taxon>Tarsiidae</taxon>
        <taxon>Carlito</taxon>
    </lineage>
</organism>
<protein>
    <recommendedName>
        <fullName evidence="3">Sperm equatorial segment protein 1</fullName>
    </recommendedName>
</protein>
<proteinExistence type="inferred from homology"/>
<evidence type="ECO:0000256" key="1">
    <source>
        <dbReference type="ARBA" id="ARBA00003615"/>
    </source>
</evidence>
<comment type="subcellular location">
    <subcellularLocation>
        <location evidence="2">Cytoplasmic vesicle</location>
        <location evidence="2">Secretory vesicle</location>
        <location evidence="2">Acrosome</location>
    </subcellularLocation>
</comment>
<accession>A0A3Q0DX20</accession>
<keyword evidence="4" id="KW-0217">Developmental protein</keyword>
<feature type="compositionally biased region" description="Polar residues" evidence="9">
    <location>
        <begin position="91"/>
        <end position="100"/>
    </location>
</feature>
<dbReference type="GO" id="GO:0007340">
    <property type="term" value="P:acrosome reaction"/>
    <property type="evidence" value="ECO:0007669"/>
    <property type="project" value="InterPro"/>
</dbReference>
<gene>
    <name evidence="11" type="primary">SPESP1</name>
</gene>
<dbReference type="PANTHER" id="PTHR31667:SF2">
    <property type="entry name" value="SPERM EQUATORIAL SEGMENT PROTEIN 1"/>
    <property type="match status" value="1"/>
</dbReference>
<dbReference type="GO" id="GO:0001669">
    <property type="term" value="C:acrosomal vesicle"/>
    <property type="evidence" value="ECO:0007669"/>
    <property type="project" value="UniProtKB-SubCell"/>
</dbReference>